<evidence type="ECO:0008006" key="16">
    <source>
        <dbReference type="Google" id="ProtNLM"/>
    </source>
</evidence>
<dbReference type="GeneID" id="10508728"/>
<dbReference type="PANTHER" id="PTHR24300">
    <property type="entry name" value="CYTOCHROME P450 508A4-RELATED"/>
    <property type="match status" value="1"/>
</dbReference>
<dbReference type="KEGG" id="dpp:DICPUDRAFT_83304"/>
<evidence type="ECO:0000256" key="10">
    <source>
        <dbReference type="ARBA" id="ARBA00023033"/>
    </source>
</evidence>
<evidence type="ECO:0000256" key="8">
    <source>
        <dbReference type="ARBA" id="ARBA00023002"/>
    </source>
</evidence>
<dbReference type="CDD" id="cd20617">
    <property type="entry name" value="CYP1_2-like"/>
    <property type="match status" value="1"/>
</dbReference>
<dbReference type="Proteomes" id="UP000001064">
    <property type="component" value="Unassembled WGS sequence"/>
</dbReference>
<evidence type="ECO:0000256" key="3">
    <source>
        <dbReference type="ARBA" id="ARBA00010617"/>
    </source>
</evidence>
<evidence type="ECO:0000256" key="1">
    <source>
        <dbReference type="ARBA" id="ARBA00001971"/>
    </source>
</evidence>
<evidence type="ECO:0000256" key="7">
    <source>
        <dbReference type="ARBA" id="ARBA00022989"/>
    </source>
</evidence>
<dbReference type="GO" id="GO:0020037">
    <property type="term" value="F:heme binding"/>
    <property type="evidence" value="ECO:0000318"/>
    <property type="project" value="GO_Central"/>
</dbReference>
<organism evidence="14 15">
    <name type="scientific">Dictyostelium purpureum</name>
    <name type="common">Slime mold</name>
    <dbReference type="NCBI Taxonomy" id="5786"/>
    <lineage>
        <taxon>Eukaryota</taxon>
        <taxon>Amoebozoa</taxon>
        <taxon>Evosea</taxon>
        <taxon>Eumycetozoa</taxon>
        <taxon>Dictyostelia</taxon>
        <taxon>Dictyosteliales</taxon>
        <taxon>Dictyosteliaceae</taxon>
        <taxon>Dictyostelium</taxon>
    </lineage>
</organism>
<dbReference type="GO" id="GO:0016020">
    <property type="term" value="C:membrane"/>
    <property type="evidence" value="ECO:0007669"/>
    <property type="project" value="UniProtKB-SubCell"/>
</dbReference>
<keyword evidence="5" id="KW-0812">Transmembrane</keyword>
<evidence type="ECO:0000256" key="13">
    <source>
        <dbReference type="RuleBase" id="RU000461"/>
    </source>
</evidence>
<evidence type="ECO:0000313" key="15">
    <source>
        <dbReference type="Proteomes" id="UP000001064"/>
    </source>
</evidence>
<comment type="subcellular location">
    <subcellularLocation>
        <location evidence="2">Membrane</location>
        <topology evidence="2">Single-pass membrane protein</topology>
    </subcellularLocation>
</comment>
<dbReference type="InterPro" id="IPR050182">
    <property type="entry name" value="Cytochrome_P450_fam2"/>
</dbReference>
<dbReference type="InterPro" id="IPR036396">
    <property type="entry name" value="Cyt_P450_sf"/>
</dbReference>
<evidence type="ECO:0000256" key="4">
    <source>
        <dbReference type="ARBA" id="ARBA00022617"/>
    </source>
</evidence>
<dbReference type="EMBL" id="GL871301">
    <property type="protein sequence ID" value="EGC30778.1"/>
    <property type="molecule type" value="Genomic_DNA"/>
</dbReference>
<dbReference type="OMA" id="QIRLGNC"/>
<dbReference type="OrthoDB" id="1055148at2759"/>
<comment type="cofactor">
    <cofactor evidence="1 12">
        <name>heme</name>
        <dbReference type="ChEBI" id="CHEBI:30413"/>
    </cofactor>
</comment>
<dbReference type="FunCoup" id="F0ZZ55">
    <property type="interactions" value="6"/>
</dbReference>
<evidence type="ECO:0000256" key="11">
    <source>
        <dbReference type="ARBA" id="ARBA00023136"/>
    </source>
</evidence>
<protein>
    <recommendedName>
        <fullName evidence="16">Cytochrome P450 family protein</fullName>
    </recommendedName>
</protein>
<proteinExistence type="inferred from homology"/>
<keyword evidence="6 12" id="KW-0479">Metal-binding</keyword>
<keyword evidence="4 12" id="KW-0349">Heme</keyword>
<feature type="binding site" description="axial binding residue" evidence="12">
    <location>
        <position position="421"/>
    </location>
    <ligand>
        <name>heme</name>
        <dbReference type="ChEBI" id="CHEBI:30413"/>
    </ligand>
    <ligandPart>
        <name>Fe</name>
        <dbReference type="ChEBI" id="CHEBI:18248"/>
    </ligandPart>
</feature>
<sequence length="476" mass="55548">MKIAHKHIFSLLNNNIYQKNIKSYKNDLPGPVGLPIIGNLLGLKDNPYSTMDYYHILYGGIYRLWLGEYYMISVSDPDIVREMLVKNHSSFSSRPNLPIVAFGSNNFKGISGSSGTYWKKNRNLLLSAMKGANTKHVYELLNYKVQSLIEIMNTIQLSNDYFEPRIFAPRFAISTMFKYLFNENIPYFNHEDKLISLIQESFSFMTLGNVGDFFSKLHPLYFRYLHSKGKCFEKIRDFLREKYNEHYQTIDKEKPRDLLDFLIYEYGEPTEENITTIIQVLFDLLLAGTDTVYSSIEWILLLFTNNYDYQQKIYKELKEVVGNRERVLLSDRPQTVFTQACIKEAMRFKAPSPFGLPHTVTQDILIKDYFIPKDSMVLVNYYSIAQNHKYFPNPHIFDPYRFMGTQQPDGFMVFSVGSRACLGQSLAMDSIYLLISNIILNFNLKSIDGKKIDDSNHVSGLNLRPNRYKLKLEKRY</sequence>
<dbReference type="PRINTS" id="PR00385">
    <property type="entry name" value="P450"/>
</dbReference>
<dbReference type="PROSITE" id="PS00086">
    <property type="entry name" value="CYTOCHROME_P450"/>
    <property type="match status" value="1"/>
</dbReference>
<evidence type="ECO:0000256" key="12">
    <source>
        <dbReference type="PIRSR" id="PIRSR602401-1"/>
    </source>
</evidence>
<evidence type="ECO:0000256" key="5">
    <source>
        <dbReference type="ARBA" id="ARBA00022692"/>
    </source>
</evidence>
<dbReference type="InterPro" id="IPR001128">
    <property type="entry name" value="Cyt_P450"/>
</dbReference>
<keyword evidence="8 13" id="KW-0560">Oxidoreductase</keyword>
<evidence type="ECO:0000256" key="6">
    <source>
        <dbReference type="ARBA" id="ARBA00022723"/>
    </source>
</evidence>
<dbReference type="AlphaFoldDB" id="F0ZZ55"/>
<keyword evidence="9 12" id="KW-0408">Iron</keyword>
<evidence type="ECO:0000256" key="2">
    <source>
        <dbReference type="ARBA" id="ARBA00004167"/>
    </source>
</evidence>
<dbReference type="PANTHER" id="PTHR24300:SF110">
    <property type="entry name" value="CYTOCHROME P450 508D1-RELATED"/>
    <property type="match status" value="1"/>
</dbReference>
<dbReference type="eggNOG" id="KOG0156">
    <property type="taxonomic scope" value="Eukaryota"/>
</dbReference>
<dbReference type="STRING" id="5786.F0ZZ55"/>
<evidence type="ECO:0000313" key="14">
    <source>
        <dbReference type="EMBL" id="EGC30778.1"/>
    </source>
</evidence>
<keyword evidence="11" id="KW-0472">Membrane</keyword>
<dbReference type="Gene3D" id="1.10.630.10">
    <property type="entry name" value="Cytochrome P450"/>
    <property type="match status" value="1"/>
</dbReference>
<dbReference type="PRINTS" id="PR00463">
    <property type="entry name" value="EP450I"/>
</dbReference>
<accession>F0ZZ55</accession>
<dbReference type="InParanoid" id="F0ZZ55"/>
<dbReference type="InterPro" id="IPR017972">
    <property type="entry name" value="Cyt_P450_CS"/>
</dbReference>
<evidence type="ECO:0000256" key="9">
    <source>
        <dbReference type="ARBA" id="ARBA00023004"/>
    </source>
</evidence>
<keyword evidence="7" id="KW-1133">Transmembrane helix</keyword>
<keyword evidence="10 13" id="KW-0503">Monooxygenase</keyword>
<gene>
    <name evidence="14" type="ORF">DICPUDRAFT_83304</name>
</gene>
<dbReference type="GO" id="GO:0005506">
    <property type="term" value="F:iron ion binding"/>
    <property type="evidence" value="ECO:0007669"/>
    <property type="project" value="InterPro"/>
</dbReference>
<keyword evidence="15" id="KW-1185">Reference proteome</keyword>
<dbReference type="VEuPathDB" id="AmoebaDB:DICPUDRAFT_83304"/>
<dbReference type="SUPFAM" id="SSF48264">
    <property type="entry name" value="Cytochrome P450"/>
    <property type="match status" value="1"/>
</dbReference>
<dbReference type="GO" id="GO:0016712">
    <property type="term" value="F:oxidoreductase activity, acting on paired donors, with incorporation or reduction of molecular oxygen, reduced flavin or flavoprotein as one donor, and incorporation of one atom of oxygen"/>
    <property type="evidence" value="ECO:0000318"/>
    <property type="project" value="GO_Central"/>
</dbReference>
<dbReference type="Pfam" id="PF00067">
    <property type="entry name" value="p450"/>
    <property type="match status" value="1"/>
</dbReference>
<reference evidence="15" key="1">
    <citation type="journal article" date="2011" name="Genome Biol.">
        <title>Comparative genomics of the social amoebae Dictyostelium discoideum and Dictyostelium purpureum.</title>
        <authorList>
            <consortium name="US DOE Joint Genome Institute (JGI-PGF)"/>
            <person name="Sucgang R."/>
            <person name="Kuo A."/>
            <person name="Tian X."/>
            <person name="Salerno W."/>
            <person name="Parikh A."/>
            <person name="Feasley C.L."/>
            <person name="Dalin E."/>
            <person name="Tu H."/>
            <person name="Huang E."/>
            <person name="Barry K."/>
            <person name="Lindquist E."/>
            <person name="Shapiro H."/>
            <person name="Bruce D."/>
            <person name="Schmutz J."/>
            <person name="Salamov A."/>
            <person name="Fey P."/>
            <person name="Gaudet P."/>
            <person name="Anjard C."/>
            <person name="Babu M.M."/>
            <person name="Basu S."/>
            <person name="Bushmanova Y."/>
            <person name="van der Wel H."/>
            <person name="Katoh-Kurasawa M."/>
            <person name="Dinh C."/>
            <person name="Coutinho P.M."/>
            <person name="Saito T."/>
            <person name="Elias M."/>
            <person name="Schaap P."/>
            <person name="Kay R.R."/>
            <person name="Henrissat B."/>
            <person name="Eichinger L."/>
            <person name="Rivero F."/>
            <person name="Putnam N.H."/>
            <person name="West C.M."/>
            <person name="Loomis W.F."/>
            <person name="Chisholm R.L."/>
            <person name="Shaulsky G."/>
            <person name="Strassmann J.E."/>
            <person name="Queller D.C."/>
            <person name="Kuspa A."/>
            <person name="Grigoriev I.V."/>
        </authorList>
    </citation>
    <scope>NUCLEOTIDE SEQUENCE [LARGE SCALE GENOMIC DNA]</scope>
    <source>
        <strain evidence="15">QSDP1</strain>
    </source>
</reference>
<dbReference type="RefSeq" id="XP_003292694.1">
    <property type="nucleotide sequence ID" value="XM_003292646.1"/>
</dbReference>
<name>F0ZZ55_DICPU</name>
<dbReference type="InterPro" id="IPR002401">
    <property type="entry name" value="Cyt_P450_E_grp-I"/>
</dbReference>
<dbReference type="FunFam" id="1.10.630.10:FF:000068">
    <property type="entry name" value="Probable cytochrome P450 508A2"/>
    <property type="match status" value="1"/>
</dbReference>
<comment type="similarity">
    <text evidence="3 13">Belongs to the cytochrome P450 family.</text>
</comment>